<dbReference type="AlphaFoldDB" id="A0A3N4JTB9"/>
<keyword evidence="1" id="KW-0472">Membrane</keyword>
<name>A0A3N4JTB9_9PEZI</name>
<protein>
    <submittedName>
        <fullName evidence="2">Uncharacterized protein</fullName>
    </submittedName>
</protein>
<dbReference type="Proteomes" id="UP000276215">
    <property type="component" value="Unassembled WGS sequence"/>
</dbReference>
<keyword evidence="1" id="KW-1133">Transmembrane helix</keyword>
<evidence type="ECO:0000256" key="1">
    <source>
        <dbReference type="SAM" id="Phobius"/>
    </source>
</evidence>
<keyword evidence="1" id="KW-0812">Transmembrane</keyword>
<evidence type="ECO:0000313" key="2">
    <source>
        <dbReference type="EMBL" id="RPB01593.1"/>
    </source>
</evidence>
<gene>
    <name evidence="2" type="ORF">L873DRAFT_634367</name>
</gene>
<evidence type="ECO:0000313" key="3">
    <source>
        <dbReference type="Proteomes" id="UP000276215"/>
    </source>
</evidence>
<proteinExistence type="predicted"/>
<keyword evidence="3" id="KW-1185">Reference proteome</keyword>
<feature type="transmembrane region" description="Helical" evidence="1">
    <location>
        <begin position="51"/>
        <end position="70"/>
    </location>
</feature>
<dbReference type="EMBL" id="ML120372">
    <property type="protein sequence ID" value="RPB01593.1"/>
    <property type="molecule type" value="Genomic_DNA"/>
</dbReference>
<reference evidence="2 3" key="1">
    <citation type="journal article" date="2018" name="Nat. Ecol. Evol.">
        <title>Pezizomycetes genomes reveal the molecular basis of ectomycorrhizal truffle lifestyle.</title>
        <authorList>
            <person name="Murat C."/>
            <person name="Payen T."/>
            <person name="Noel B."/>
            <person name="Kuo A."/>
            <person name="Morin E."/>
            <person name="Chen J."/>
            <person name="Kohler A."/>
            <person name="Krizsan K."/>
            <person name="Balestrini R."/>
            <person name="Da Silva C."/>
            <person name="Montanini B."/>
            <person name="Hainaut M."/>
            <person name="Levati E."/>
            <person name="Barry K.W."/>
            <person name="Belfiori B."/>
            <person name="Cichocki N."/>
            <person name="Clum A."/>
            <person name="Dockter R.B."/>
            <person name="Fauchery L."/>
            <person name="Guy J."/>
            <person name="Iotti M."/>
            <person name="Le Tacon F."/>
            <person name="Lindquist E.A."/>
            <person name="Lipzen A."/>
            <person name="Malagnac F."/>
            <person name="Mello A."/>
            <person name="Molinier V."/>
            <person name="Miyauchi S."/>
            <person name="Poulain J."/>
            <person name="Riccioni C."/>
            <person name="Rubini A."/>
            <person name="Sitrit Y."/>
            <person name="Splivallo R."/>
            <person name="Traeger S."/>
            <person name="Wang M."/>
            <person name="Zifcakova L."/>
            <person name="Wipf D."/>
            <person name="Zambonelli A."/>
            <person name="Paolocci F."/>
            <person name="Nowrousian M."/>
            <person name="Ottonello S."/>
            <person name="Baldrian P."/>
            <person name="Spatafora J.W."/>
            <person name="Henrissat B."/>
            <person name="Nagy L.G."/>
            <person name="Aury J.M."/>
            <person name="Wincker P."/>
            <person name="Grigoriev I.V."/>
            <person name="Bonfante P."/>
            <person name="Martin F.M."/>
        </authorList>
    </citation>
    <scope>NUCLEOTIDE SEQUENCE [LARGE SCALE GENOMIC DNA]</scope>
    <source>
        <strain evidence="2 3">120613-1</strain>
    </source>
</reference>
<accession>A0A3N4JTB9</accession>
<feature type="transmembrane region" description="Helical" evidence="1">
    <location>
        <begin position="76"/>
        <end position="95"/>
    </location>
</feature>
<organism evidence="2 3">
    <name type="scientific">Choiromyces venosus 120613-1</name>
    <dbReference type="NCBI Taxonomy" id="1336337"/>
    <lineage>
        <taxon>Eukaryota</taxon>
        <taxon>Fungi</taxon>
        <taxon>Dikarya</taxon>
        <taxon>Ascomycota</taxon>
        <taxon>Pezizomycotina</taxon>
        <taxon>Pezizomycetes</taxon>
        <taxon>Pezizales</taxon>
        <taxon>Tuberaceae</taxon>
        <taxon>Choiromyces</taxon>
    </lineage>
</organism>
<sequence>MHPLPHHTQQYEYCIVARYHTLPPPPQIYLPVSKLKALYVNPAPGSDRKKYGLVGFSFFCFVLVRYHTVVDYEHKFWTWYIAVGLFLSFFCLSFFDGRFSCSCGGEKEKKMMDYYAQYRDFCNPIHQCRSSIYVERPFSLSS</sequence>